<keyword evidence="3" id="KW-1185">Reference proteome</keyword>
<evidence type="ECO:0000313" key="2">
    <source>
        <dbReference type="EMBL" id="VEL26061.1"/>
    </source>
</evidence>
<name>A0A448X2E6_9PLAT</name>
<evidence type="ECO:0000256" key="1">
    <source>
        <dbReference type="SAM" id="MobiDB-lite"/>
    </source>
</evidence>
<protein>
    <submittedName>
        <fullName evidence="2">Uncharacterized protein</fullName>
    </submittedName>
</protein>
<proteinExistence type="predicted"/>
<gene>
    <name evidence="2" type="ORF">PXEA_LOCUS19501</name>
</gene>
<dbReference type="EMBL" id="CAAALY010077867">
    <property type="protein sequence ID" value="VEL26061.1"/>
    <property type="molecule type" value="Genomic_DNA"/>
</dbReference>
<comment type="caution">
    <text evidence="2">The sequence shown here is derived from an EMBL/GenBank/DDBJ whole genome shotgun (WGS) entry which is preliminary data.</text>
</comment>
<feature type="region of interest" description="Disordered" evidence="1">
    <location>
        <begin position="1"/>
        <end position="60"/>
    </location>
</feature>
<dbReference type="Proteomes" id="UP000784294">
    <property type="component" value="Unassembled WGS sequence"/>
</dbReference>
<reference evidence="2" key="1">
    <citation type="submission" date="2018-11" db="EMBL/GenBank/DDBJ databases">
        <authorList>
            <consortium name="Pathogen Informatics"/>
        </authorList>
    </citation>
    <scope>NUCLEOTIDE SEQUENCE</scope>
</reference>
<feature type="compositionally biased region" description="Polar residues" evidence="1">
    <location>
        <begin position="31"/>
        <end position="53"/>
    </location>
</feature>
<evidence type="ECO:0000313" key="3">
    <source>
        <dbReference type="Proteomes" id="UP000784294"/>
    </source>
</evidence>
<dbReference type="AlphaFoldDB" id="A0A448X2E6"/>
<accession>A0A448X2E6</accession>
<feature type="compositionally biased region" description="Basic and acidic residues" evidence="1">
    <location>
        <begin position="20"/>
        <end position="30"/>
    </location>
</feature>
<organism evidence="2 3">
    <name type="scientific">Protopolystoma xenopodis</name>
    <dbReference type="NCBI Taxonomy" id="117903"/>
    <lineage>
        <taxon>Eukaryota</taxon>
        <taxon>Metazoa</taxon>
        <taxon>Spiralia</taxon>
        <taxon>Lophotrochozoa</taxon>
        <taxon>Platyhelminthes</taxon>
        <taxon>Monogenea</taxon>
        <taxon>Polyopisthocotylea</taxon>
        <taxon>Polystomatidea</taxon>
        <taxon>Polystomatidae</taxon>
        <taxon>Protopolystoma</taxon>
    </lineage>
</organism>
<sequence length="101" mass="10504">MHRAEHTVDGVTTSSSAASHSKEEHSDRQFDTSGANRFGSGSDSNTTLDTGSSKGPGALVSQTSIGAGVMDFLKDAYEIGEDGTVGFTFLYSFLSCTSSVL</sequence>